<sequence>MSTSDPSNSGVTGECTAGDSIFRIPRADQQDDAHTNRIYCLRVSPNFLVTGGYDRTVRVWSKSSRSLALPPLTGYQSSVLSVEVSEDLDVICSGDGDGQILIWSLSKGNLLSTDRTAKLWQILGDDAEHMRLSHRHTLTGHEWSILASQIHNGRAVTSSKDCVRVWSLEDRSCLEVISNFSCVSDFQVIPESGGLQIVGSCTDSHARIIDLANEKELACLSGHVGVARIAKVHVSPLVPGYRIVSAGWDGTVRLWTLDAGGEKWQCIRVIEFSDAVLTPFGKEVELFEIEGEEFIDVKNRAKRVFDMQIDGTVAYVVGEGAEIVAFDLDVEEAD</sequence>
<dbReference type="InterPro" id="IPR001680">
    <property type="entry name" value="WD40_rpt"/>
</dbReference>
<keyword evidence="2" id="KW-0677">Repeat</keyword>
<dbReference type="PANTHER" id="PTHR22847">
    <property type="entry name" value="WD40 REPEAT PROTEIN"/>
    <property type="match status" value="1"/>
</dbReference>
<accession>A0A6A5YI91</accession>
<protein>
    <recommendedName>
        <fullName evidence="4">Mitochondrial division protein 1</fullName>
    </recommendedName>
</protein>
<comment type="similarity">
    <text evidence="3">Belongs to the WD repeat MDV1/CAF4 family.</text>
</comment>
<feature type="repeat" description="WD" evidence="6">
    <location>
        <begin position="31"/>
        <end position="61"/>
    </location>
</feature>
<gene>
    <name evidence="7" type="ORF">BDV96DRAFT_607174</name>
</gene>
<dbReference type="SMART" id="SM00320">
    <property type="entry name" value="WD40"/>
    <property type="match status" value="5"/>
</dbReference>
<evidence type="ECO:0000313" key="7">
    <source>
        <dbReference type="EMBL" id="KAF2106690.1"/>
    </source>
</evidence>
<dbReference type="EMBL" id="ML977360">
    <property type="protein sequence ID" value="KAF2106690.1"/>
    <property type="molecule type" value="Genomic_DNA"/>
</dbReference>
<evidence type="ECO:0000313" key="8">
    <source>
        <dbReference type="Proteomes" id="UP000799770"/>
    </source>
</evidence>
<dbReference type="InterPro" id="IPR015943">
    <property type="entry name" value="WD40/YVTN_repeat-like_dom_sf"/>
</dbReference>
<evidence type="ECO:0000256" key="4">
    <source>
        <dbReference type="ARBA" id="ARBA00039789"/>
    </source>
</evidence>
<dbReference type="PROSITE" id="PS50082">
    <property type="entry name" value="WD_REPEATS_2"/>
    <property type="match status" value="2"/>
</dbReference>
<evidence type="ECO:0000256" key="5">
    <source>
        <dbReference type="ARBA" id="ARBA00043913"/>
    </source>
</evidence>
<dbReference type="AlphaFoldDB" id="A0A6A5YI91"/>
<dbReference type="Pfam" id="PF00400">
    <property type="entry name" value="WD40"/>
    <property type="match status" value="3"/>
</dbReference>
<dbReference type="OrthoDB" id="19711at2759"/>
<dbReference type="InterPro" id="IPR020472">
    <property type="entry name" value="WD40_PAC1"/>
</dbReference>
<dbReference type="Proteomes" id="UP000799770">
    <property type="component" value="Unassembled WGS sequence"/>
</dbReference>
<keyword evidence="8" id="KW-1185">Reference proteome</keyword>
<dbReference type="Gene3D" id="2.130.10.10">
    <property type="entry name" value="YVTN repeat-like/Quinoprotein amine dehydrogenase"/>
    <property type="match status" value="2"/>
</dbReference>
<dbReference type="PROSITE" id="PS50294">
    <property type="entry name" value="WD_REPEATS_REGION"/>
    <property type="match status" value="2"/>
</dbReference>
<dbReference type="PRINTS" id="PR00320">
    <property type="entry name" value="GPROTEINBRPT"/>
</dbReference>
<keyword evidence="1 6" id="KW-0853">WD repeat</keyword>
<dbReference type="SUPFAM" id="SSF50978">
    <property type="entry name" value="WD40 repeat-like"/>
    <property type="match status" value="1"/>
</dbReference>
<proteinExistence type="inferred from homology"/>
<organism evidence="7 8">
    <name type="scientific">Lophiotrema nucula</name>
    <dbReference type="NCBI Taxonomy" id="690887"/>
    <lineage>
        <taxon>Eukaryota</taxon>
        <taxon>Fungi</taxon>
        <taxon>Dikarya</taxon>
        <taxon>Ascomycota</taxon>
        <taxon>Pezizomycotina</taxon>
        <taxon>Dothideomycetes</taxon>
        <taxon>Pleosporomycetidae</taxon>
        <taxon>Pleosporales</taxon>
        <taxon>Lophiotremataceae</taxon>
        <taxon>Lophiotrema</taxon>
    </lineage>
</organism>
<dbReference type="PANTHER" id="PTHR22847:SF637">
    <property type="entry name" value="WD REPEAT DOMAIN 5B"/>
    <property type="match status" value="1"/>
</dbReference>
<evidence type="ECO:0000256" key="6">
    <source>
        <dbReference type="PROSITE-ProRule" id="PRU00221"/>
    </source>
</evidence>
<dbReference type="InterPro" id="IPR036322">
    <property type="entry name" value="WD40_repeat_dom_sf"/>
</dbReference>
<evidence type="ECO:0000256" key="3">
    <source>
        <dbReference type="ARBA" id="ARBA00038415"/>
    </source>
</evidence>
<comment type="function">
    <text evidence="5">Involved in mitochondrial fission. Acts as an adapter protein required to form mitochondrial fission complexes. Formation of these complexes is required to promote constriction and fission of the mitochondrial compartment at a late step in mitochondrial division.</text>
</comment>
<feature type="repeat" description="WD" evidence="6">
    <location>
        <begin position="72"/>
        <end position="113"/>
    </location>
</feature>
<reference evidence="7" key="1">
    <citation type="journal article" date="2020" name="Stud. Mycol.">
        <title>101 Dothideomycetes genomes: a test case for predicting lifestyles and emergence of pathogens.</title>
        <authorList>
            <person name="Haridas S."/>
            <person name="Albert R."/>
            <person name="Binder M."/>
            <person name="Bloem J."/>
            <person name="Labutti K."/>
            <person name="Salamov A."/>
            <person name="Andreopoulos B."/>
            <person name="Baker S."/>
            <person name="Barry K."/>
            <person name="Bills G."/>
            <person name="Bluhm B."/>
            <person name="Cannon C."/>
            <person name="Castanera R."/>
            <person name="Culley D."/>
            <person name="Daum C."/>
            <person name="Ezra D."/>
            <person name="Gonzalez J."/>
            <person name="Henrissat B."/>
            <person name="Kuo A."/>
            <person name="Liang C."/>
            <person name="Lipzen A."/>
            <person name="Lutzoni F."/>
            <person name="Magnuson J."/>
            <person name="Mondo S."/>
            <person name="Nolan M."/>
            <person name="Ohm R."/>
            <person name="Pangilinan J."/>
            <person name="Park H.-J."/>
            <person name="Ramirez L."/>
            <person name="Alfaro M."/>
            <person name="Sun H."/>
            <person name="Tritt A."/>
            <person name="Yoshinaga Y."/>
            <person name="Zwiers L.-H."/>
            <person name="Turgeon B."/>
            <person name="Goodwin S."/>
            <person name="Spatafora J."/>
            <person name="Crous P."/>
            <person name="Grigoriev I."/>
        </authorList>
    </citation>
    <scope>NUCLEOTIDE SEQUENCE</scope>
    <source>
        <strain evidence="7">CBS 627.86</strain>
    </source>
</reference>
<evidence type="ECO:0000256" key="2">
    <source>
        <dbReference type="ARBA" id="ARBA00022737"/>
    </source>
</evidence>
<name>A0A6A5YI91_9PLEO</name>
<evidence type="ECO:0000256" key="1">
    <source>
        <dbReference type="ARBA" id="ARBA00022574"/>
    </source>
</evidence>
<dbReference type="GO" id="GO:1990234">
    <property type="term" value="C:transferase complex"/>
    <property type="evidence" value="ECO:0007669"/>
    <property type="project" value="UniProtKB-ARBA"/>
</dbReference>